<dbReference type="SMART" id="SM00342">
    <property type="entry name" value="HTH_ARAC"/>
    <property type="match status" value="1"/>
</dbReference>
<dbReference type="InterPro" id="IPR018060">
    <property type="entry name" value="HTH_AraC"/>
</dbReference>
<keyword evidence="7" id="KW-1185">Reference proteome</keyword>
<dbReference type="Pfam" id="PF02311">
    <property type="entry name" value="AraC_binding"/>
    <property type="match status" value="1"/>
</dbReference>
<evidence type="ECO:0000259" key="5">
    <source>
        <dbReference type="PROSITE" id="PS01124"/>
    </source>
</evidence>
<comment type="caution">
    <text evidence="6">The sequence shown here is derived from an EMBL/GenBank/DDBJ whole genome shotgun (WGS) entry which is preliminary data.</text>
</comment>
<dbReference type="SUPFAM" id="SSF46689">
    <property type="entry name" value="Homeodomain-like"/>
    <property type="match status" value="2"/>
</dbReference>
<evidence type="ECO:0000313" key="7">
    <source>
        <dbReference type="Proteomes" id="UP000256838"/>
    </source>
</evidence>
<protein>
    <submittedName>
        <fullName evidence="6">AraC family transcriptional regulator</fullName>
    </submittedName>
</protein>
<dbReference type="OrthoDB" id="3631840at2"/>
<dbReference type="InterPro" id="IPR009057">
    <property type="entry name" value="Homeodomain-like_sf"/>
</dbReference>
<evidence type="ECO:0000256" key="1">
    <source>
        <dbReference type="ARBA" id="ARBA00023015"/>
    </source>
</evidence>
<dbReference type="InterPro" id="IPR037923">
    <property type="entry name" value="HTH-like"/>
</dbReference>
<dbReference type="InterPro" id="IPR050204">
    <property type="entry name" value="AraC_XylS_family_regulators"/>
</dbReference>
<dbReference type="InterPro" id="IPR018062">
    <property type="entry name" value="HTH_AraC-typ_CS"/>
</dbReference>
<dbReference type="InterPro" id="IPR020449">
    <property type="entry name" value="Tscrpt_reg_AraC-type_HTH"/>
</dbReference>
<organism evidence="6 7">
    <name type="scientific">Trinickia dinghuensis</name>
    <dbReference type="NCBI Taxonomy" id="2291023"/>
    <lineage>
        <taxon>Bacteria</taxon>
        <taxon>Pseudomonadati</taxon>
        <taxon>Pseudomonadota</taxon>
        <taxon>Betaproteobacteria</taxon>
        <taxon>Burkholderiales</taxon>
        <taxon>Burkholderiaceae</taxon>
        <taxon>Trinickia</taxon>
    </lineage>
</organism>
<evidence type="ECO:0000256" key="2">
    <source>
        <dbReference type="ARBA" id="ARBA00023125"/>
    </source>
</evidence>
<dbReference type="AlphaFoldDB" id="A0A3D8JYA0"/>
<dbReference type="Gene3D" id="1.10.10.60">
    <property type="entry name" value="Homeodomain-like"/>
    <property type="match status" value="2"/>
</dbReference>
<evidence type="ECO:0000256" key="4">
    <source>
        <dbReference type="ARBA" id="ARBA00023163"/>
    </source>
</evidence>
<keyword evidence="1" id="KW-0805">Transcription regulation</keyword>
<dbReference type="Proteomes" id="UP000256838">
    <property type="component" value="Unassembled WGS sequence"/>
</dbReference>
<proteinExistence type="predicted"/>
<keyword evidence="3" id="KW-0010">Activator</keyword>
<dbReference type="RefSeq" id="WP_115534815.1">
    <property type="nucleotide sequence ID" value="NZ_QRGA01000009.1"/>
</dbReference>
<dbReference type="SUPFAM" id="SSF51215">
    <property type="entry name" value="Regulatory protein AraC"/>
    <property type="match status" value="1"/>
</dbReference>
<feature type="domain" description="HTH araC/xylS-type" evidence="5">
    <location>
        <begin position="174"/>
        <end position="269"/>
    </location>
</feature>
<dbReference type="PROSITE" id="PS01124">
    <property type="entry name" value="HTH_ARAC_FAMILY_2"/>
    <property type="match status" value="1"/>
</dbReference>
<dbReference type="GO" id="GO:0003700">
    <property type="term" value="F:DNA-binding transcription factor activity"/>
    <property type="evidence" value="ECO:0007669"/>
    <property type="project" value="InterPro"/>
</dbReference>
<dbReference type="GO" id="GO:0043565">
    <property type="term" value="F:sequence-specific DNA binding"/>
    <property type="evidence" value="ECO:0007669"/>
    <property type="project" value="InterPro"/>
</dbReference>
<name>A0A3D8JYA0_9BURK</name>
<dbReference type="PROSITE" id="PS00041">
    <property type="entry name" value="HTH_ARAC_FAMILY_1"/>
    <property type="match status" value="1"/>
</dbReference>
<dbReference type="Pfam" id="PF12833">
    <property type="entry name" value="HTH_18"/>
    <property type="match status" value="1"/>
</dbReference>
<accession>A0A3D8JYA0</accession>
<dbReference type="PRINTS" id="PR00032">
    <property type="entry name" value="HTHARAC"/>
</dbReference>
<dbReference type="EMBL" id="QRGA01000009">
    <property type="protein sequence ID" value="RDU97626.1"/>
    <property type="molecule type" value="Genomic_DNA"/>
</dbReference>
<keyword evidence="2" id="KW-0238">DNA-binding</keyword>
<dbReference type="PANTHER" id="PTHR46796:SF11">
    <property type="entry name" value="TRANSCRIPTIONAL REGULATOR-RELATED"/>
    <property type="match status" value="1"/>
</dbReference>
<reference evidence="6 7" key="1">
    <citation type="submission" date="2018-08" db="EMBL/GenBank/DDBJ databases">
        <title>Paraburkholderia sp. DHOM06 isolated from forest soil.</title>
        <authorList>
            <person name="Gao Z.-H."/>
            <person name="Qiu L.-H."/>
        </authorList>
    </citation>
    <scope>NUCLEOTIDE SEQUENCE [LARGE SCALE GENOMIC DNA]</scope>
    <source>
        <strain evidence="6 7">DHOM06</strain>
    </source>
</reference>
<keyword evidence="4" id="KW-0804">Transcription</keyword>
<evidence type="ECO:0000313" key="6">
    <source>
        <dbReference type="EMBL" id="RDU97626.1"/>
    </source>
</evidence>
<dbReference type="InterPro" id="IPR003313">
    <property type="entry name" value="AraC-bd"/>
</dbReference>
<sequence length="269" mass="29752">MSDRVDYRHIADMPGLVLGTARFSKFSFDRHFHLDYHIGLVTEGVQRLGYGGKTVLTGPGSVSLMPPGEIHDGVGVGERGYTLRTFRLSRELLGSVAEDLSGTAREPELAGATLEDPEVAAQLVRLFDVMQASGQSGALAVQSEWLRLLNLLLTRSRAIVPQQESGALSPQQWQRVRDYCFAHLSEKITLDALAALCDLGRFQFLRQFKQTVGMTPHAWLLRLRLEHACSMLSRSSQTIAEVAQGVGFYDQSHFNRAFRQAFGVAPSGY</sequence>
<dbReference type="PANTHER" id="PTHR46796">
    <property type="entry name" value="HTH-TYPE TRANSCRIPTIONAL ACTIVATOR RHAS-RELATED"/>
    <property type="match status" value="1"/>
</dbReference>
<evidence type="ECO:0000256" key="3">
    <source>
        <dbReference type="ARBA" id="ARBA00023159"/>
    </source>
</evidence>
<gene>
    <name evidence="6" type="ORF">DWV00_17270</name>
</gene>